<gene>
    <name evidence="3" type="ORF">A3O14_07655</name>
</gene>
<keyword evidence="1" id="KW-0472">Membrane</keyword>
<feature type="transmembrane region" description="Helical" evidence="1">
    <location>
        <begin position="228"/>
        <end position="247"/>
    </location>
</feature>
<organism evidence="3 4">
    <name type="scientific">Ligilactobacillus aviarius</name>
    <dbReference type="NCBI Taxonomy" id="1606"/>
    <lineage>
        <taxon>Bacteria</taxon>
        <taxon>Bacillati</taxon>
        <taxon>Bacillota</taxon>
        <taxon>Bacilli</taxon>
        <taxon>Lactobacillales</taxon>
        <taxon>Lactobacillaceae</taxon>
        <taxon>Ligilactobacillus</taxon>
    </lineage>
</organism>
<protein>
    <recommendedName>
        <fullName evidence="2">DZANK-type domain-containing protein</fullName>
    </recommendedName>
</protein>
<reference evidence="4" key="1">
    <citation type="submission" date="2016-03" db="EMBL/GenBank/DDBJ databases">
        <authorList>
            <person name="Johnson T.J."/>
            <person name="Youmans B."/>
            <person name="Case K."/>
            <person name="Noll S."/>
        </authorList>
    </citation>
    <scope>NUCLEOTIDE SEQUENCE [LARGE SCALE GENOMIC DNA]</scope>
    <source>
        <strain evidence="4">UMNLAv8</strain>
    </source>
</reference>
<accession>A0A179C6I8</accession>
<proteinExistence type="predicted"/>
<sequence>MITTMTYYCEKCGHKLDENERRCAFCGAVQKRFSDQDYETKKCKKCGKDIYVNANFCPYCGTDQAILNLNEDLKRDDADQKATPNSNPNLTSEQKLAQGLMNTNFDDQDSLNDFMKQMQDAGIKVRVIKPEEKNETGKPGLIASTKLFFRDMFKVNKRLGVNDFWWGFFGFFLICMVAAMLLSELLPFFKIPMTMKTMVKLSAGVSVVFRLGVLTAIIRRLHDIQMPAWFVILWFIPIAQFFIWFICMMGPRLDNNPYTFNVEDWKKRQNKF</sequence>
<evidence type="ECO:0000259" key="2">
    <source>
        <dbReference type="Pfam" id="PF12773"/>
    </source>
</evidence>
<dbReference type="EMBL" id="LVKI01000052">
    <property type="protein sequence ID" value="OAQ06730.1"/>
    <property type="molecule type" value="Genomic_DNA"/>
</dbReference>
<dbReference type="GO" id="GO:0016020">
    <property type="term" value="C:membrane"/>
    <property type="evidence" value="ECO:0007669"/>
    <property type="project" value="InterPro"/>
</dbReference>
<evidence type="ECO:0000313" key="4">
    <source>
        <dbReference type="Proteomes" id="UP000078520"/>
    </source>
</evidence>
<dbReference type="AlphaFoldDB" id="A0A179C6I8"/>
<dbReference type="Pfam" id="PF12773">
    <property type="entry name" value="DZR"/>
    <property type="match status" value="1"/>
</dbReference>
<dbReference type="OrthoDB" id="2322628at2"/>
<dbReference type="Proteomes" id="UP000078520">
    <property type="component" value="Unassembled WGS sequence"/>
</dbReference>
<keyword evidence="1" id="KW-0812">Transmembrane</keyword>
<comment type="caution">
    <text evidence="3">The sequence shown here is derived from an EMBL/GenBank/DDBJ whole genome shotgun (WGS) entry which is preliminary data.</text>
</comment>
<dbReference type="InterPro" id="IPR025874">
    <property type="entry name" value="DZR"/>
</dbReference>
<feature type="transmembrane region" description="Helical" evidence="1">
    <location>
        <begin position="201"/>
        <end position="222"/>
    </location>
</feature>
<evidence type="ECO:0000313" key="3">
    <source>
        <dbReference type="EMBL" id="OAQ06730.1"/>
    </source>
</evidence>
<keyword evidence="1" id="KW-1133">Transmembrane helix</keyword>
<dbReference type="Pfam" id="PF05656">
    <property type="entry name" value="DUF805"/>
    <property type="match status" value="1"/>
</dbReference>
<feature type="domain" description="DZANK-type" evidence="2">
    <location>
        <begin position="9"/>
        <end position="61"/>
    </location>
</feature>
<feature type="transmembrane region" description="Helical" evidence="1">
    <location>
        <begin position="164"/>
        <end position="189"/>
    </location>
</feature>
<evidence type="ECO:0000256" key="1">
    <source>
        <dbReference type="SAM" id="Phobius"/>
    </source>
</evidence>
<dbReference type="InterPro" id="IPR008523">
    <property type="entry name" value="DUF805"/>
</dbReference>
<name>A0A179C6I8_9LACO</name>